<keyword evidence="2" id="KW-0472">Membrane</keyword>
<evidence type="ECO:0000256" key="2">
    <source>
        <dbReference type="SAM" id="Phobius"/>
    </source>
</evidence>
<evidence type="ECO:0000313" key="4">
    <source>
        <dbReference type="Proteomes" id="UP000245771"/>
    </source>
</evidence>
<dbReference type="EMBL" id="KZ819602">
    <property type="protein sequence ID" value="PWN37158.1"/>
    <property type="molecule type" value="Genomic_DNA"/>
</dbReference>
<feature type="transmembrane region" description="Helical" evidence="2">
    <location>
        <begin position="487"/>
        <end position="508"/>
    </location>
</feature>
<feature type="compositionally biased region" description="Basic and acidic residues" evidence="1">
    <location>
        <begin position="428"/>
        <end position="438"/>
    </location>
</feature>
<dbReference type="RefSeq" id="XP_025357460.1">
    <property type="nucleotide sequence ID" value="XM_025497539.1"/>
</dbReference>
<dbReference type="GeneID" id="37019320"/>
<dbReference type="InParanoid" id="A0A316VJC0"/>
<feature type="compositionally biased region" description="Polar residues" evidence="1">
    <location>
        <begin position="414"/>
        <end position="423"/>
    </location>
</feature>
<keyword evidence="2" id="KW-0812">Transmembrane</keyword>
<organism evidence="3 4">
    <name type="scientific">Meira miltonrushii</name>
    <dbReference type="NCBI Taxonomy" id="1280837"/>
    <lineage>
        <taxon>Eukaryota</taxon>
        <taxon>Fungi</taxon>
        <taxon>Dikarya</taxon>
        <taxon>Basidiomycota</taxon>
        <taxon>Ustilaginomycotina</taxon>
        <taxon>Exobasidiomycetes</taxon>
        <taxon>Exobasidiales</taxon>
        <taxon>Brachybasidiaceae</taxon>
        <taxon>Meira</taxon>
    </lineage>
</organism>
<evidence type="ECO:0000256" key="1">
    <source>
        <dbReference type="SAM" id="MobiDB-lite"/>
    </source>
</evidence>
<name>A0A316VJC0_9BASI</name>
<gene>
    <name evidence="3" type="ORF">FA14DRAFT_152567</name>
</gene>
<reference evidence="3 4" key="1">
    <citation type="journal article" date="2018" name="Mol. Biol. Evol.">
        <title>Broad Genomic Sampling Reveals a Smut Pathogenic Ancestry of the Fungal Clade Ustilaginomycotina.</title>
        <authorList>
            <person name="Kijpornyongpan T."/>
            <person name="Mondo S.J."/>
            <person name="Barry K."/>
            <person name="Sandor L."/>
            <person name="Lee J."/>
            <person name="Lipzen A."/>
            <person name="Pangilinan J."/>
            <person name="LaButti K."/>
            <person name="Hainaut M."/>
            <person name="Henrissat B."/>
            <person name="Grigoriev I.V."/>
            <person name="Spatafora J.W."/>
            <person name="Aime M.C."/>
        </authorList>
    </citation>
    <scope>NUCLEOTIDE SEQUENCE [LARGE SCALE GENOMIC DNA]</scope>
    <source>
        <strain evidence="3 4">MCA 3882</strain>
    </source>
</reference>
<sequence length="752" mass="84319">MSSGQQNEKIARSVQSINTAFQLFTTDDVEKQVFNEKAGPLAMAVSMLGYPGQAGLVRASLKLIVGLEKAHASGLDVSMMKHLTPTPIDRFTSGQGDPIGLNPREDQILLKHFLNDYKGNVWYYFGARPDKNDQRWNRTVTCLTYGCFLFCALITGISSVPLCWNKGVVYWILVMLNPLGLCILAVTFIQARTGIRPAEIHWQNEDGPDPPNCNDPRKYPKLPHSIIFDGDRIGIIDERAIDIYPLSTLRFKIALAVGTSCLLIGFLVAFTLIQDNDLDAIIWVTCQLVLTGLRYVVWLLEPLRMVQRLSKEMGIEANTVAGDICDFTDEATARIVFLIARKRIYDTIYGEYFLSRYTEESIWHVLSSLPWAEAGNWCQHKALKAEEVYAAVQDEQTILDQLKKEANQRAASGKATNVSSQAPFRTVEQSKDTTQSRENHRVIDMQQGTSNNQIILIPLPIIYAMCDVLGLKPLSCGLPTMSVLNNYGTYVTLCLVTRGSMVSFLLYIGYFPAMEGRLFGFLPDNEEQSTLQLCSDLRLEFTGGILTKASQPEVSPPMEDFAREKSSNESFEKLLWSWKQNTRQDKIINSRADLPLTASPRDEDSYLVIETRRNHYLYGRSILRLFIRNSQDIERRKRIRTYHVASKGDGNGASSFWRNRANIAIGGTAQRLGGTAQRLGGTAQRLGGTAQRLGGTAQRLETLSGPKTHSVQVNPASPTYHTAATSIISDDIIREEEDWAADLVEVWYEQRD</sequence>
<feature type="transmembrane region" description="Helical" evidence="2">
    <location>
        <begin position="168"/>
        <end position="189"/>
    </location>
</feature>
<feature type="transmembrane region" description="Helical" evidence="2">
    <location>
        <begin position="280"/>
        <end position="300"/>
    </location>
</feature>
<dbReference type="AlphaFoldDB" id="A0A316VJC0"/>
<proteinExistence type="predicted"/>
<accession>A0A316VJC0</accession>
<protein>
    <submittedName>
        <fullName evidence="3">Uncharacterized protein</fullName>
    </submittedName>
</protein>
<feature type="region of interest" description="Disordered" evidence="1">
    <location>
        <begin position="410"/>
        <end position="438"/>
    </location>
</feature>
<dbReference type="Proteomes" id="UP000245771">
    <property type="component" value="Unassembled WGS sequence"/>
</dbReference>
<keyword evidence="2" id="KW-1133">Transmembrane helix</keyword>
<keyword evidence="4" id="KW-1185">Reference proteome</keyword>
<feature type="transmembrane region" description="Helical" evidence="2">
    <location>
        <begin position="253"/>
        <end position="274"/>
    </location>
</feature>
<evidence type="ECO:0000313" key="3">
    <source>
        <dbReference type="EMBL" id="PWN37158.1"/>
    </source>
</evidence>
<feature type="transmembrane region" description="Helical" evidence="2">
    <location>
        <begin position="142"/>
        <end position="162"/>
    </location>
</feature>